<accession>A0A388TIJ9</accession>
<evidence type="ECO:0000313" key="2">
    <source>
        <dbReference type="EMBL" id="GBR77049.1"/>
    </source>
</evidence>
<dbReference type="SUPFAM" id="SSF88723">
    <property type="entry name" value="PIN domain-like"/>
    <property type="match status" value="1"/>
</dbReference>
<feature type="domain" description="PIN" evidence="1">
    <location>
        <begin position="3"/>
        <end position="114"/>
    </location>
</feature>
<organism evidence="2 3">
    <name type="scientific">Candidatus Termititenax persephonae</name>
    <dbReference type="NCBI Taxonomy" id="2218525"/>
    <lineage>
        <taxon>Bacteria</taxon>
        <taxon>Bacillati</taxon>
        <taxon>Candidatus Margulisiibacteriota</taxon>
        <taxon>Candidatus Termititenacia</taxon>
        <taxon>Candidatus Termititenacales</taxon>
        <taxon>Candidatus Termititenacaceae</taxon>
        <taxon>Candidatus Termititenax</taxon>
    </lineage>
</organism>
<evidence type="ECO:0000313" key="3">
    <source>
        <dbReference type="Proteomes" id="UP000275925"/>
    </source>
</evidence>
<keyword evidence="3" id="KW-1185">Reference proteome</keyword>
<proteinExistence type="predicted"/>
<dbReference type="InterPro" id="IPR029060">
    <property type="entry name" value="PIN-like_dom_sf"/>
</dbReference>
<protein>
    <submittedName>
        <fullName evidence="2">PIN domain protein</fullName>
    </submittedName>
</protein>
<name>A0A388TIJ9_9BACT</name>
<dbReference type="EMBL" id="BGZO01000091">
    <property type="protein sequence ID" value="GBR77049.1"/>
    <property type="molecule type" value="Genomic_DNA"/>
</dbReference>
<dbReference type="AlphaFoldDB" id="A0A388TIJ9"/>
<dbReference type="Pfam" id="PF01850">
    <property type="entry name" value="PIN"/>
    <property type="match status" value="1"/>
</dbReference>
<evidence type="ECO:0000259" key="1">
    <source>
        <dbReference type="Pfam" id="PF01850"/>
    </source>
</evidence>
<comment type="caution">
    <text evidence="2">The sequence shown here is derived from an EMBL/GenBank/DDBJ whole genome shotgun (WGS) entry which is preliminary data.</text>
</comment>
<reference evidence="2 3" key="1">
    <citation type="journal article" date="2019" name="ISME J.">
        <title>Genome analyses of uncultured TG2/ZB3 bacteria in 'Margulisbacteria' specifically attached to ectosymbiotic spirochetes of protists in the termite gut.</title>
        <authorList>
            <person name="Utami Y.D."/>
            <person name="Kuwahara H."/>
            <person name="Igai K."/>
            <person name="Murakami T."/>
            <person name="Sugaya K."/>
            <person name="Morikawa T."/>
            <person name="Nagura Y."/>
            <person name="Yuki M."/>
            <person name="Deevong P."/>
            <person name="Inoue T."/>
            <person name="Kihara K."/>
            <person name="Lo N."/>
            <person name="Yamada A."/>
            <person name="Ohkuma M."/>
            <person name="Hongoh Y."/>
        </authorList>
    </citation>
    <scope>NUCLEOTIDE SEQUENCE [LARGE SCALE GENOMIC DNA]</scope>
    <source>
        <strain evidence="2">NkOx7-02</strain>
    </source>
</reference>
<gene>
    <name evidence="2" type="ORF">NO2_1504</name>
</gene>
<dbReference type="Gene3D" id="3.40.50.1010">
    <property type="entry name" value="5'-nuclease"/>
    <property type="match status" value="1"/>
</dbReference>
<dbReference type="Proteomes" id="UP000275925">
    <property type="component" value="Unassembled WGS sequence"/>
</dbReference>
<sequence length="127" mass="14767">MRYLVDSCVWIDFFNHKKHFKIITKLLFNNLAVVNEAILAEILPLANLRQERELVECLDGVDCLPLQIDWPEVENIQLRCLKMGMNKLGLLDIVIAQNAKQNNLTMFSVDKHLRCLCKLLGIKLYKQ</sequence>
<dbReference type="InterPro" id="IPR002716">
    <property type="entry name" value="PIN_dom"/>
</dbReference>